<dbReference type="PANTHER" id="PTHR30231">
    <property type="entry name" value="DNA POLYMERASE III SUBUNIT EPSILON"/>
    <property type="match status" value="1"/>
</dbReference>
<dbReference type="Pfam" id="PF00929">
    <property type="entry name" value="RNase_T"/>
    <property type="match status" value="1"/>
</dbReference>
<dbReference type="GO" id="GO:0008408">
    <property type="term" value="F:3'-5' exonuclease activity"/>
    <property type="evidence" value="ECO:0007669"/>
    <property type="project" value="TreeGrafter"/>
</dbReference>
<dbReference type="RefSeq" id="WP_111351648.1">
    <property type="nucleotide sequence ID" value="NZ_QHHQ01000008.1"/>
</dbReference>
<feature type="domain" description="Exonuclease" evidence="7">
    <location>
        <begin position="274"/>
        <end position="441"/>
    </location>
</feature>
<reference evidence="8 9" key="1">
    <citation type="submission" date="2018-05" db="EMBL/GenBank/DDBJ databases">
        <title>Acuticoccus sediminis sp. nov., isolated from deep-sea sediment of Indian Ocean.</title>
        <authorList>
            <person name="Liu X."/>
            <person name="Lai Q."/>
            <person name="Du Y."/>
            <person name="Sun F."/>
            <person name="Zhang X."/>
            <person name="Wang S."/>
            <person name="Shao Z."/>
        </authorList>
    </citation>
    <scope>NUCLEOTIDE SEQUENCE [LARGE SCALE GENOMIC DNA]</scope>
    <source>
        <strain evidence="8 9">PTG4-2</strain>
    </source>
</reference>
<gene>
    <name evidence="8" type="ORF">DLJ53_28625</name>
</gene>
<name>A0A8B2NPU7_9HYPH</name>
<keyword evidence="9" id="KW-1185">Reference proteome</keyword>
<keyword evidence="6" id="KW-0812">Transmembrane</keyword>
<dbReference type="Gene3D" id="3.30.420.10">
    <property type="entry name" value="Ribonuclease H-like superfamily/Ribonuclease H"/>
    <property type="match status" value="1"/>
</dbReference>
<comment type="function">
    <text evidence="2">DNA polymerase III is a complex, multichain enzyme responsible for most of the replicative synthesis in bacteria. The epsilon subunit contain the editing function and is a proofreading 3'-5' exonuclease.</text>
</comment>
<dbReference type="InterPro" id="IPR036397">
    <property type="entry name" value="RNaseH_sf"/>
</dbReference>
<dbReference type="FunFam" id="3.30.420.10:FF:000045">
    <property type="entry name" value="3'-5' exonuclease DinG"/>
    <property type="match status" value="1"/>
</dbReference>
<evidence type="ECO:0000256" key="4">
    <source>
        <dbReference type="ARBA" id="ARBA00049244"/>
    </source>
</evidence>
<comment type="subunit">
    <text evidence="3">DNA polymerase III contains a core (composed of alpha, epsilon and theta chains) that associates with a tau subunit. This core dimerizes to form the POLIII' complex. PolIII' associates with the gamma complex (composed of gamma, delta, delta', psi and chi chains) and with the beta chain to form the complete DNA polymerase III complex.</text>
</comment>
<dbReference type="GO" id="GO:0045004">
    <property type="term" value="P:DNA replication proofreading"/>
    <property type="evidence" value="ECO:0007669"/>
    <property type="project" value="TreeGrafter"/>
</dbReference>
<keyword evidence="6" id="KW-0472">Membrane</keyword>
<feature type="transmembrane region" description="Helical" evidence="6">
    <location>
        <begin position="45"/>
        <end position="67"/>
    </location>
</feature>
<evidence type="ECO:0000256" key="1">
    <source>
        <dbReference type="ARBA" id="ARBA00012417"/>
    </source>
</evidence>
<dbReference type="InterPro" id="IPR012337">
    <property type="entry name" value="RNaseH-like_sf"/>
</dbReference>
<evidence type="ECO:0000256" key="3">
    <source>
        <dbReference type="ARBA" id="ARBA00026073"/>
    </source>
</evidence>
<dbReference type="SUPFAM" id="SSF53098">
    <property type="entry name" value="Ribonuclease H-like"/>
    <property type="match status" value="1"/>
</dbReference>
<evidence type="ECO:0000256" key="2">
    <source>
        <dbReference type="ARBA" id="ARBA00025483"/>
    </source>
</evidence>
<dbReference type="OrthoDB" id="9804290at2"/>
<evidence type="ECO:0000256" key="5">
    <source>
        <dbReference type="SAM" id="Coils"/>
    </source>
</evidence>
<dbReference type="Proteomes" id="UP000249590">
    <property type="component" value="Unassembled WGS sequence"/>
</dbReference>
<dbReference type="SMART" id="SM00479">
    <property type="entry name" value="EXOIII"/>
    <property type="match status" value="1"/>
</dbReference>
<evidence type="ECO:0000259" key="7">
    <source>
        <dbReference type="SMART" id="SM00479"/>
    </source>
</evidence>
<feature type="coiled-coil region" evidence="5">
    <location>
        <begin position="113"/>
        <end position="147"/>
    </location>
</feature>
<proteinExistence type="predicted"/>
<protein>
    <recommendedName>
        <fullName evidence="1">DNA-directed DNA polymerase</fullName>
        <ecNumber evidence="1">2.7.7.7</ecNumber>
    </recommendedName>
</protein>
<dbReference type="EMBL" id="QHHQ01000008">
    <property type="protein sequence ID" value="RAH97803.1"/>
    <property type="molecule type" value="Genomic_DNA"/>
</dbReference>
<sequence length="474" mass="49461">MTSGPRLSLRLRMALLFAALAGVSLLSVGLGGVLAVREGVAPAALIGPAAVAAFGILVSSALIALLFDENVARPIGALAAALRAHAHGRLSVPLKVSSARYLADLAPAAAALCERLSTAHQGAAERLAEATAELKAEKARLSEILSEIPIAVMAVDHNHRITLYDRQTVHALGGVASLGLGRSVFRYFEETALRTAVETLKAQAGAPLQIDLPTADGAGTLPARLRLTGRGGGYIISMDVEPEVVAERPLVFDFALIDCTVQGVDPSIALSALPYVVFDTETTGLDPKRDSLVQIGAVRVLNGRMLEGEAFETLVNPCRPIPASATRVHGITAEMVASAPEPAPAVAAFHRFARAETLVAHNAPFDLAILARHADGIAFDEPVLDTVLLSAALFGAAEAHTLDAIAERLGVTIDAAARHTAMGDAVATAQVLLHMIPMLEAAGIRTLGDAQAAMRRHQRLMPQAGTLFAPPQRP</sequence>
<dbReference type="Gene3D" id="3.30.450.20">
    <property type="entry name" value="PAS domain"/>
    <property type="match status" value="1"/>
</dbReference>
<accession>A0A8B2NPU7</accession>
<dbReference type="AlphaFoldDB" id="A0A8B2NPU7"/>
<evidence type="ECO:0000313" key="8">
    <source>
        <dbReference type="EMBL" id="RAH97803.1"/>
    </source>
</evidence>
<dbReference type="InterPro" id="IPR006054">
    <property type="entry name" value="DnaQ"/>
</dbReference>
<dbReference type="EC" id="2.7.7.7" evidence="1"/>
<dbReference type="NCBIfam" id="TIGR00573">
    <property type="entry name" value="dnaq"/>
    <property type="match status" value="1"/>
</dbReference>
<dbReference type="CDD" id="cd06127">
    <property type="entry name" value="DEDDh"/>
    <property type="match status" value="1"/>
</dbReference>
<evidence type="ECO:0000256" key="6">
    <source>
        <dbReference type="SAM" id="Phobius"/>
    </source>
</evidence>
<keyword evidence="6" id="KW-1133">Transmembrane helix</keyword>
<dbReference type="PANTHER" id="PTHR30231:SF41">
    <property type="entry name" value="DNA POLYMERASE III SUBUNIT EPSILON"/>
    <property type="match status" value="1"/>
</dbReference>
<dbReference type="GO" id="GO:0003677">
    <property type="term" value="F:DNA binding"/>
    <property type="evidence" value="ECO:0007669"/>
    <property type="project" value="InterPro"/>
</dbReference>
<comment type="catalytic activity">
    <reaction evidence="4">
        <text>DNA(n) + a 2'-deoxyribonucleoside 5'-triphosphate = DNA(n+1) + diphosphate</text>
        <dbReference type="Rhea" id="RHEA:22508"/>
        <dbReference type="Rhea" id="RHEA-COMP:17339"/>
        <dbReference type="Rhea" id="RHEA-COMP:17340"/>
        <dbReference type="ChEBI" id="CHEBI:33019"/>
        <dbReference type="ChEBI" id="CHEBI:61560"/>
        <dbReference type="ChEBI" id="CHEBI:173112"/>
        <dbReference type="EC" id="2.7.7.7"/>
    </reaction>
</comment>
<organism evidence="8 9">
    <name type="scientific">Acuticoccus sediminis</name>
    <dbReference type="NCBI Taxonomy" id="2184697"/>
    <lineage>
        <taxon>Bacteria</taxon>
        <taxon>Pseudomonadati</taxon>
        <taxon>Pseudomonadota</taxon>
        <taxon>Alphaproteobacteria</taxon>
        <taxon>Hyphomicrobiales</taxon>
        <taxon>Amorphaceae</taxon>
        <taxon>Acuticoccus</taxon>
    </lineage>
</organism>
<keyword evidence="5" id="KW-0175">Coiled coil</keyword>
<dbReference type="InterPro" id="IPR013520">
    <property type="entry name" value="Ribonucl_H"/>
</dbReference>
<dbReference type="GO" id="GO:0005829">
    <property type="term" value="C:cytosol"/>
    <property type="evidence" value="ECO:0007669"/>
    <property type="project" value="TreeGrafter"/>
</dbReference>
<dbReference type="GO" id="GO:0003887">
    <property type="term" value="F:DNA-directed DNA polymerase activity"/>
    <property type="evidence" value="ECO:0007669"/>
    <property type="project" value="UniProtKB-EC"/>
</dbReference>
<evidence type="ECO:0000313" key="9">
    <source>
        <dbReference type="Proteomes" id="UP000249590"/>
    </source>
</evidence>
<comment type="caution">
    <text evidence="8">The sequence shown here is derived from an EMBL/GenBank/DDBJ whole genome shotgun (WGS) entry which is preliminary data.</text>
</comment>